<keyword evidence="3 4" id="KW-0443">Lipid metabolism</keyword>
<dbReference type="PROSITE" id="PS51635">
    <property type="entry name" value="PNPLA"/>
    <property type="match status" value="1"/>
</dbReference>
<dbReference type="NCBIfam" id="NF007623">
    <property type="entry name" value="PRK10279.1"/>
    <property type="match status" value="1"/>
</dbReference>
<protein>
    <submittedName>
        <fullName evidence="6">Patatin</fullName>
    </submittedName>
</protein>
<dbReference type="Gene3D" id="3.40.1090.10">
    <property type="entry name" value="Cytosolic phospholipase A2 catalytic domain"/>
    <property type="match status" value="2"/>
</dbReference>
<accession>N6ZZD2</accession>
<feature type="active site" description="Nucleophile" evidence="4">
    <location>
        <position position="57"/>
    </location>
</feature>
<dbReference type="RefSeq" id="WP_004360792.1">
    <property type="nucleotide sequence ID" value="NZ_AMXF01000045.1"/>
</dbReference>
<dbReference type="Pfam" id="PF01734">
    <property type="entry name" value="Patatin"/>
    <property type="match status" value="1"/>
</dbReference>
<dbReference type="OrthoDB" id="5290098at2"/>
<feature type="active site" description="Proton acceptor" evidence="4">
    <location>
        <position position="170"/>
    </location>
</feature>
<dbReference type="InterPro" id="IPR002641">
    <property type="entry name" value="PNPLA_dom"/>
</dbReference>
<dbReference type="Proteomes" id="UP000013047">
    <property type="component" value="Unassembled WGS sequence"/>
</dbReference>
<evidence type="ECO:0000256" key="3">
    <source>
        <dbReference type="ARBA" id="ARBA00023098"/>
    </source>
</evidence>
<evidence type="ECO:0000259" key="5">
    <source>
        <dbReference type="PROSITE" id="PS51635"/>
    </source>
</evidence>
<comment type="caution">
    <text evidence="4">Lacks conserved residue(s) required for the propagation of feature annotation.</text>
</comment>
<feature type="domain" description="PNPLA" evidence="5">
    <location>
        <begin position="24"/>
        <end position="183"/>
    </location>
</feature>
<organism evidence="6 7">
    <name type="scientific">Thauera phenylacetica B4P</name>
    <dbReference type="NCBI Taxonomy" id="1234382"/>
    <lineage>
        <taxon>Bacteria</taxon>
        <taxon>Pseudomonadati</taxon>
        <taxon>Pseudomonadota</taxon>
        <taxon>Betaproteobacteria</taxon>
        <taxon>Rhodocyclales</taxon>
        <taxon>Zoogloeaceae</taxon>
        <taxon>Thauera</taxon>
    </lineage>
</organism>
<reference evidence="6 7" key="1">
    <citation type="submission" date="2012-09" db="EMBL/GenBank/DDBJ databases">
        <title>Draft Genome Sequences of 6 Strains from Genus Thauera.</title>
        <authorList>
            <person name="Liu B."/>
            <person name="Shapleigh J.P."/>
            <person name="Frostegard A.H."/>
        </authorList>
    </citation>
    <scope>NUCLEOTIDE SEQUENCE [LARGE SCALE GENOMIC DNA]</scope>
    <source>
        <strain evidence="6 7">B4P</strain>
    </source>
</reference>
<dbReference type="SUPFAM" id="SSF52151">
    <property type="entry name" value="FabD/lysophospholipase-like"/>
    <property type="match status" value="1"/>
</dbReference>
<evidence type="ECO:0000256" key="2">
    <source>
        <dbReference type="ARBA" id="ARBA00022963"/>
    </source>
</evidence>
<proteinExistence type="predicted"/>
<dbReference type="GO" id="GO:0016042">
    <property type="term" value="P:lipid catabolic process"/>
    <property type="evidence" value="ECO:0007669"/>
    <property type="project" value="UniProtKB-UniRule"/>
</dbReference>
<dbReference type="EMBL" id="AMXF01000045">
    <property type="protein sequence ID" value="ENO97494.1"/>
    <property type="molecule type" value="Genomic_DNA"/>
</dbReference>
<evidence type="ECO:0000256" key="4">
    <source>
        <dbReference type="PROSITE-ProRule" id="PRU01161"/>
    </source>
</evidence>
<sequence length="330" mass="34605">MVSGAGAVGLACAEPSAAGPVIGLALGSGAARGWAHLGVLQELAREGVVPQIITGCSIGAFVGAAAASGDLDKLVRWAETLKWQDVVSLLDVSLRGGLIKGQKLIDFFERNFIDRDFTELDHRFACVATELSTGREIWLHEGSVSAAVRASIALPGLMTPVLHQGRMLVDGGLVNPVPVSLCRAMGADVVIAVDLGSDMVGRAIRRSAVEPAPVEETEAGWTERLLARFGFASEAEPGVAARPLAGDDNLPSLVSVISSSINIMQVRIARSRLAGEPADLLVSPRVSQLGLMDYHRADEAIAEGVAAVARVRPLLRELLGGTIERGSDER</sequence>
<dbReference type="InterPro" id="IPR016035">
    <property type="entry name" value="Acyl_Trfase/lysoPLipase"/>
</dbReference>
<feature type="short sequence motif" description="DGA/G" evidence="4">
    <location>
        <begin position="170"/>
        <end position="172"/>
    </location>
</feature>
<keyword evidence="1 4" id="KW-0378">Hydrolase</keyword>
<dbReference type="InterPro" id="IPR050301">
    <property type="entry name" value="NTE"/>
</dbReference>
<name>N6ZZD2_9RHOO</name>
<feature type="short sequence motif" description="GXSXG" evidence="4">
    <location>
        <begin position="55"/>
        <end position="59"/>
    </location>
</feature>
<gene>
    <name evidence="6" type="ORF">C667_08700</name>
</gene>
<evidence type="ECO:0000256" key="1">
    <source>
        <dbReference type="ARBA" id="ARBA00022801"/>
    </source>
</evidence>
<dbReference type="PANTHER" id="PTHR14226:SF76">
    <property type="entry name" value="NTE FAMILY PROTEIN RSSA"/>
    <property type="match status" value="1"/>
</dbReference>
<keyword evidence="2 4" id="KW-0442">Lipid degradation</keyword>
<dbReference type="AlphaFoldDB" id="N6ZZD2"/>
<dbReference type="PANTHER" id="PTHR14226">
    <property type="entry name" value="NEUROPATHY TARGET ESTERASE/SWISS CHEESE D.MELANOGASTER"/>
    <property type="match status" value="1"/>
</dbReference>
<evidence type="ECO:0000313" key="7">
    <source>
        <dbReference type="Proteomes" id="UP000013047"/>
    </source>
</evidence>
<evidence type="ECO:0000313" key="6">
    <source>
        <dbReference type="EMBL" id="ENO97494.1"/>
    </source>
</evidence>
<comment type="caution">
    <text evidence="6">The sequence shown here is derived from an EMBL/GenBank/DDBJ whole genome shotgun (WGS) entry which is preliminary data.</text>
</comment>
<keyword evidence="7" id="KW-1185">Reference proteome</keyword>
<dbReference type="GO" id="GO:0016787">
    <property type="term" value="F:hydrolase activity"/>
    <property type="evidence" value="ECO:0007669"/>
    <property type="project" value="UniProtKB-UniRule"/>
</dbReference>